<comment type="caution">
    <text evidence="2">The sequence shown here is derived from an EMBL/GenBank/DDBJ whole genome shotgun (WGS) entry which is preliminary data.</text>
</comment>
<gene>
    <name evidence="2" type="ORF">DWX79_08225</name>
</gene>
<evidence type="ECO:0000259" key="1">
    <source>
        <dbReference type="Pfam" id="PF14393"/>
    </source>
</evidence>
<proteinExistence type="predicted"/>
<dbReference type="InterPro" id="IPR025536">
    <property type="entry name" value="DUF4422"/>
</dbReference>
<protein>
    <submittedName>
        <fullName evidence="2">DUF4422 domain-containing protein</fullName>
    </submittedName>
</protein>
<sequence length="279" mass="32628">MLKDDASSQSSTEGSRVSNMPCIVIAAHKSYRMPEDPMYLPLQVGKALHPDINLGFQTDDTGNNISSLNASYSELTALYWLWKNNDAPYKGLVHYRRHFASKRHFLYKDKFTQIIRHEEVERLMESTDIIVPKKRQYYIETIYSHYAHTLSDEHLTATRKIISELQPAYQPAFDEVMHSRSAHMFNMFIMEQHKFNEYCTWLFPIIDELTKYIDSSQYDAFNARYPGRISELLLDVWLKTNTYSYTELPVISTEPVNWLKKGGSFLLAKYAGKKYVKSF</sequence>
<reference evidence="2 3" key="1">
    <citation type="submission" date="2018-08" db="EMBL/GenBank/DDBJ databases">
        <title>A genome reference for cultivated species of the human gut microbiota.</title>
        <authorList>
            <person name="Zou Y."/>
            <person name="Xue W."/>
            <person name="Luo G."/>
        </authorList>
    </citation>
    <scope>NUCLEOTIDE SEQUENCE [LARGE SCALE GENOMIC DNA]</scope>
    <source>
        <strain evidence="2 3">AF21-27</strain>
    </source>
</reference>
<dbReference type="AlphaFoldDB" id="A0A412K779"/>
<dbReference type="EMBL" id="QRVT01000005">
    <property type="protein sequence ID" value="RGS64294.1"/>
    <property type="molecule type" value="Genomic_DNA"/>
</dbReference>
<name>A0A412K779_BIFAD</name>
<feature type="domain" description="DUF4422" evidence="1">
    <location>
        <begin position="23"/>
        <end position="241"/>
    </location>
</feature>
<evidence type="ECO:0000313" key="2">
    <source>
        <dbReference type="EMBL" id="RGS64294.1"/>
    </source>
</evidence>
<dbReference type="RefSeq" id="WP_117760151.1">
    <property type="nucleotide sequence ID" value="NZ_JAQCOT010000015.1"/>
</dbReference>
<dbReference type="Pfam" id="PF14393">
    <property type="entry name" value="DUF4422"/>
    <property type="match status" value="1"/>
</dbReference>
<dbReference type="Proteomes" id="UP000285462">
    <property type="component" value="Unassembled WGS sequence"/>
</dbReference>
<organism evidence="2 3">
    <name type="scientific">Bifidobacterium adolescentis</name>
    <dbReference type="NCBI Taxonomy" id="1680"/>
    <lineage>
        <taxon>Bacteria</taxon>
        <taxon>Bacillati</taxon>
        <taxon>Actinomycetota</taxon>
        <taxon>Actinomycetes</taxon>
        <taxon>Bifidobacteriales</taxon>
        <taxon>Bifidobacteriaceae</taxon>
        <taxon>Bifidobacterium</taxon>
    </lineage>
</organism>
<accession>A0A412K779</accession>
<evidence type="ECO:0000313" key="3">
    <source>
        <dbReference type="Proteomes" id="UP000285462"/>
    </source>
</evidence>